<evidence type="ECO:0000313" key="2">
    <source>
        <dbReference type="Proteomes" id="UP000094329"/>
    </source>
</evidence>
<accession>A0ABX3A4T3</accession>
<dbReference type="RefSeq" id="WP_069313667.1">
    <property type="nucleotide sequence ID" value="NZ_MDTU01000001.1"/>
</dbReference>
<sequence length="205" mass="23514">MENKVKELEGIIKSFEGKVVSKKQKQMKKNHPDLTKYENIKKSLNEAVTNAADEGGSHIKKAVIHDYLEYMDKCMRSRAYSGNPSKSLDNYMKKLIRLIIGKRKSDMGLGSSISKTGSKFLEEVNENSKLVKYLKTLCNAEGDKLSKKDLKEFVNDGANKSFYIKDEKYSAEFFNLSQKLKGLNLNKWHLNSERVPLQERDYSIC</sequence>
<proteinExistence type="predicted"/>
<gene>
    <name evidence="1" type="ORF">BGC07_14465</name>
</gene>
<protein>
    <submittedName>
        <fullName evidence="1">Uncharacterized protein</fullName>
    </submittedName>
</protein>
<reference evidence="1 2" key="1">
    <citation type="submission" date="2016-08" db="EMBL/GenBank/DDBJ databases">
        <title>Draft genome sequence of Candidatus Piscirickettsia litoralis, from seawater.</title>
        <authorList>
            <person name="Wan X."/>
            <person name="Lee A.J."/>
            <person name="Hou S."/>
            <person name="Donachie S.P."/>
        </authorList>
    </citation>
    <scope>NUCLEOTIDE SEQUENCE [LARGE SCALE GENOMIC DNA]</scope>
    <source>
        <strain evidence="1 2">Y2</strain>
    </source>
</reference>
<name>A0ABX3A4T3_9GAMM</name>
<evidence type="ECO:0000313" key="1">
    <source>
        <dbReference type="EMBL" id="ODN43871.1"/>
    </source>
</evidence>
<organism evidence="1 2">
    <name type="scientific">Piscirickettsia litoralis</name>
    <dbReference type="NCBI Taxonomy" id="1891921"/>
    <lineage>
        <taxon>Bacteria</taxon>
        <taxon>Pseudomonadati</taxon>
        <taxon>Pseudomonadota</taxon>
        <taxon>Gammaproteobacteria</taxon>
        <taxon>Thiotrichales</taxon>
        <taxon>Piscirickettsiaceae</taxon>
        <taxon>Piscirickettsia</taxon>
    </lineage>
</organism>
<dbReference type="Proteomes" id="UP000094329">
    <property type="component" value="Unassembled WGS sequence"/>
</dbReference>
<dbReference type="EMBL" id="MDTU01000001">
    <property type="protein sequence ID" value="ODN43871.1"/>
    <property type="molecule type" value="Genomic_DNA"/>
</dbReference>
<keyword evidence="2" id="KW-1185">Reference proteome</keyword>
<comment type="caution">
    <text evidence="1">The sequence shown here is derived from an EMBL/GenBank/DDBJ whole genome shotgun (WGS) entry which is preliminary data.</text>
</comment>